<sequence length="252" mass="27653">MEQIQSVKNDRVKTWKKLQTRKGRDKTGTYLVEGFHLVEEALRQDGLVLELLVSSGVSVPEEWLKGDYDVFEISTEISHLISETMTEQGVFAVVATSEPDMMLLYGKKLLLVDAVQDPGNVGTLIRTADAAGYDCVVLGKGSADLYNPKVIRSTQGSHFHIPVIQADLFDWIANLEEEGVPVIGAVLDDQAKSLNDMTKRDTLALMVGNEGNGISPELQDRLSEKVYIPIYGDSESLNVAVAAGILLYGLRK</sequence>
<dbReference type="Pfam" id="PF00588">
    <property type="entry name" value="SpoU_methylase"/>
    <property type="match status" value="1"/>
</dbReference>
<dbReference type="SUPFAM" id="SSF55315">
    <property type="entry name" value="L30e-like"/>
    <property type="match status" value="1"/>
</dbReference>
<evidence type="ECO:0000256" key="1">
    <source>
        <dbReference type="ARBA" id="ARBA00007228"/>
    </source>
</evidence>
<proteinExistence type="inferred from homology"/>
<protein>
    <submittedName>
        <fullName evidence="5">rRNA methyltransferase, TrmH family</fullName>
    </submittedName>
</protein>
<dbReference type="Proteomes" id="UP000000486">
    <property type="component" value="Chromosome"/>
</dbReference>
<evidence type="ECO:0000313" key="5">
    <source>
        <dbReference type="EMBL" id="AEH92226.1"/>
    </source>
</evidence>
<dbReference type="PATRIC" id="fig|1030009.3.peg.1210"/>
<reference evidence="5 6" key="1">
    <citation type="journal article" date="2011" name="J. Bacteriol.">
        <title>Genome sequence of the nonpathogenic Listeria monocytogenes serovar 4a strain M7.</title>
        <authorList>
            <person name="Chen J."/>
            <person name="Xia Y."/>
            <person name="Cheng C."/>
            <person name="Fang C."/>
            <person name="Shan Y."/>
            <person name="Jin G."/>
            <person name="Fang W."/>
        </authorList>
    </citation>
    <scope>NUCLEOTIDE SEQUENCE [LARGE SCALE GENOMIC DNA]</scope>
    <source>
        <strain evidence="5 6">M7</strain>
    </source>
</reference>
<dbReference type="GO" id="GO:0006396">
    <property type="term" value="P:RNA processing"/>
    <property type="evidence" value="ECO:0007669"/>
    <property type="project" value="InterPro"/>
</dbReference>
<evidence type="ECO:0000256" key="2">
    <source>
        <dbReference type="ARBA" id="ARBA00022603"/>
    </source>
</evidence>
<keyword evidence="2 5" id="KW-0489">Methyltransferase</keyword>
<dbReference type="GO" id="GO:0005737">
    <property type="term" value="C:cytoplasm"/>
    <property type="evidence" value="ECO:0007669"/>
    <property type="project" value="UniProtKB-ARBA"/>
</dbReference>
<dbReference type="SMART" id="SM00967">
    <property type="entry name" value="SpoU_sub_bind"/>
    <property type="match status" value="1"/>
</dbReference>
<dbReference type="InterPro" id="IPR051259">
    <property type="entry name" value="rRNA_Methyltransferase"/>
</dbReference>
<dbReference type="InterPro" id="IPR001537">
    <property type="entry name" value="SpoU_MeTrfase"/>
</dbReference>
<dbReference type="HOGENOM" id="CLU_021322_3_2_9"/>
<organism evidence="5 6">
    <name type="scientific">Listeria monocytogenes serotype 4a (strain M7)</name>
    <dbReference type="NCBI Taxonomy" id="1030009"/>
    <lineage>
        <taxon>Bacteria</taxon>
        <taxon>Bacillati</taxon>
        <taxon>Bacillota</taxon>
        <taxon>Bacilli</taxon>
        <taxon>Bacillales</taxon>
        <taxon>Listeriaceae</taxon>
        <taxon>Listeria</taxon>
    </lineage>
</organism>
<feature type="domain" description="RNA 2-O ribose methyltransferase substrate binding" evidence="4">
    <location>
        <begin position="31"/>
        <end position="100"/>
    </location>
</feature>
<dbReference type="KEGG" id="lmq:LMM7_1221"/>
<dbReference type="GO" id="GO:0008173">
    <property type="term" value="F:RNA methyltransferase activity"/>
    <property type="evidence" value="ECO:0007669"/>
    <property type="project" value="InterPro"/>
</dbReference>
<dbReference type="InterPro" id="IPR029026">
    <property type="entry name" value="tRNA_m1G_MTases_N"/>
</dbReference>
<evidence type="ECO:0000259" key="4">
    <source>
        <dbReference type="SMART" id="SM00967"/>
    </source>
</evidence>
<dbReference type="Gene3D" id="3.30.1330.30">
    <property type="match status" value="1"/>
</dbReference>
<dbReference type="PANTHER" id="PTHR43191:SF2">
    <property type="entry name" value="RRNA METHYLTRANSFERASE 3, MITOCHONDRIAL"/>
    <property type="match status" value="1"/>
</dbReference>
<dbReference type="AlphaFoldDB" id="A0A0E0UV50"/>
<dbReference type="SUPFAM" id="SSF75217">
    <property type="entry name" value="alpha/beta knot"/>
    <property type="match status" value="1"/>
</dbReference>
<keyword evidence="3 5" id="KW-0808">Transferase</keyword>
<dbReference type="InterPro" id="IPR029064">
    <property type="entry name" value="Ribosomal_eL30-like_sf"/>
</dbReference>
<evidence type="ECO:0000256" key="3">
    <source>
        <dbReference type="ARBA" id="ARBA00022679"/>
    </source>
</evidence>
<dbReference type="EMBL" id="CP002816">
    <property type="protein sequence ID" value="AEH92226.1"/>
    <property type="molecule type" value="Genomic_DNA"/>
</dbReference>
<accession>A0A0E0UV50</accession>
<dbReference type="CDD" id="cd18095">
    <property type="entry name" value="SpoU-like_rRNA-MTase"/>
    <property type="match status" value="1"/>
</dbReference>
<gene>
    <name evidence="5" type="ordered locus">LMM7_1221</name>
</gene>
<dbReference type="InterPro" id="IPR029028">
    <property type="entry name" value="Alpha/beta_knot_MTases"/>
</dbReference>
<dbReference type="GO" id="GO:0032259">
    <property type="term" value="P:methylation"/>
    <property type="evidence" value="ECO:0007669"/>
    <property type="project" value="UniProtKB-KW"/>
</dbReference>
<dbReference type="Gene3D" id="3.40.1280.10">
    <property type="match status" value="1"/>
</dbReference>
<dbReference type="InterPro" id="IPR013123">
    <property type="entry name" value="SpoU_subst-bd"/>
</dbReference>
<dbReference type="Pfam" id="PF22435">
    <property type="entry name" value="MRM3-like_sub_bind"/>
    <property type="match status" value="1"/>
</dbReference>
<evidence type="ECO:0000313" key="6">
    <source>
        <dbReference type="Proteomes" id="UP000000486"/>
    </source>
</evidence>
<dbReference type="RefSeq" id="WP_003721616.1">
    <property type="nucleotide sequence ID" value="NC_017537.1"/>
</dbReference>
<dbReference type="InterPro" id="IPR053888">
    <property type="entry name" value="MRM3-like_sub_bind"/>
</dbReference>
<comment type="similarity">
    <text evidence="1">Belongs to the class IV-like SAM-binding methyltransferase superfamily. RNA methyltransferase TrmH family.</text>
</comment>
<dbReference type="PANTHER" id="PTHR43191">
    <property type="entry name" value="RRNA METHYLTRANSFERASE 3"/>
    <property type="match status" value="1"/>
</dbReference>
<name>A0A0E0UV50_LISMM</name>
<dbReference type="GO" id="GO:0003723">
    <property type="term" value="F:RNA binding"/>
    <property type="evidence" value="ECO:0007669"/>
    <property type="project" value="InterPro"/>
</dbReference>